<dbReference type="Gene3D" id="3.30.470.20">
    <property type="entry name" value="ATP-grasp fold, B domain"/>
    <property type="match status" value="2"/>
</dbReference>
<dbReference type="Proteomes" id="UP000050741">
    <property type="component" value="Unassembled WGS sequence"/>
</dbReference>
<dbReference type="InterPro" id="IPR005615">
    <property type="entry name" value="Glutathione_synthase"/>
</dbReference>
<dbReference type="InterPro" id="IPR014042">
    <property type="entry name" value="Glutathione_synthase_a-hlx"/>
</dbReference>
<dbReference type="Gene3D" id="3.30.1490.80">
    <property type="match status" value="2"/>
</dbReference>
<dbReference type="SUPFAM" id="SSF56059">
    <property type="entry name" value="Glutathione synthetase ATP-binding domain-like"/>
    <property type="match status" value="2"/>
</dbReference>
<dbReference type="GO" id="GO:0043295">
    <property type="term" value="F:glutathione binding"/>
    <property type="evidence" value="ECO:0007669"/>
    <property type="project" value="TreeGrafter"/>
</dbReference>
<reference evidence="2" key="1">
    <citation type="submission" date="2014-05" db="EMBL/GenBank/DDBJ databases">
        <title>The genome and life-stage specific transcriptomes of Globodera pallida elucidate key aspects of plant parasitism by a cyst nematode.</title>
        <authorList>
            <person name="Cotton J.A."/>
            <person name="Lilley C.J."/>
            <person name="Jones L.M."/>
            <person name="Kikuchi T."/>
            <person name="Reid A.J."/>
            <person name="Thorpe P."/>
            <person name="Tsai I.J."/>
            <person name="Beasley H."/>
            <person name="Blok V."/>
            <person name="Cock P.J.A."/>
            <person name="Van den Akker S.E."/>
            <person name="Holroyd N."/>
            <person name="Hunt M."/>
            <person name="Mantelin S."/>
            <person name="Naghra H."/>
            <person name="Pain A."/>
            <person name="Palomares-Rius J.E."/>
            <person name="Zarowiecki M."/>
            <person name="Berriman M."/>
            <person name="Jones J.T."/>
            <person name="Urwin P.E."/>
        </authorList>
    </citation>
    <scope>NUCLEOTIDE SEQUENCE [LARGE SCALE GENOMIC DNA]</scope>
    <source>
        <strain evidence="2">Lindley</strain>
    </source>
</reference>
<evidence type="ECO:0000313" key="3">
    <source>
        <dbReference type="WBParaSite" id="GPLIN_000730100"/>
    </source>
</evidence>
<organism evidence="2 3">
    <name type="scientific">Globodera pallida</name>
    <name type="common">Potato cyst nematode worm</name>
    <name type="synonym">Heterodera pallida</name>
    <dbReference type="NCBI Taxonomy" id="36090"/>
    <lineage>
        <taxon>Eukaryota</taxon>
        <taxon>Metazoa</taxon>
        <taxon>Ecdysozoa</taxon>
        <taxon>Nematoda</taxon>
        <taxon>Chromadorea</taxon>
        <taxon>Rhabditida</taxon>
        <taxon>Tylenchina</taxon>
        <taxon>Tylenchomorpha</taxon>
        <taxon>Tylenchoidea</taxon>
        <taxon>Heteroderidae</taxon>
        <taxon>Heteroderinae</taxon>
        <taxon>Globodera</taxon>
    </lineage>
</organism>
<accession>A0A183C357</accession>
<keyword evidence="1" id="KW-0732">Signal</keyword>
<dbReference type="GO" id="GO:0005524">
    <property type="term" value="F:ATP binding"/>
    <property type="evidence" value="ECO:0007669"/>
    <property type="project" value="InterPro"/>
</dbReference>
<reference evidence="3" key="2">
    <citation type="submission" date="2016-06" db="UniProtKB">
        <authorList>
            <consortium name="WormBaseParasite"/>
        </authorList>
    </citation>
    <scope>IDENTIFICATION</scope>
</reference>
<dbReference type="GO" id="GO:0004363">
    <property type="term" value="F:glutathione synthase activity"/>
    <property type="evidence" value="ECO:0007669"/>
    <property type="project" value="InterPro"/>
</dbReference>
<proteinExistence type="predicted"/>
<protein>
    <submittedName>
        <fullName evidence="3">Secreted protein</fullName>
    </submittedName>
</protein>
<evidence type="ECO:0000256" key="1">
    <source>
        <dbReference type="SAM" id="SignalP"/>
    </source>
</evidence>
<keyword evidence="2" id="KW-1185">Reference proteome</keyword>
<dbReference type="PANTHER" id="PTHR11130:SF0">
    <property type="entry name" value="GLUTATHIONE SYNTHETASE"/>
    <property type="match status" value="1"/>
</dbReference>
<dbReference type="AlphaFoldDB" id="A0A183C357"/>
<dbReference type="GO" id="GO:0005829">
    <property type="term" value="C:cytosol"/>
    <property type="evidence" value="ECO:0007669"/>
    <property type="project" value="TreeGrafter"/>
</dbReference>
<sequence>MCLNISRMLNLICFLQLSNSKAREFMIPDSNTGSNQNLPINVETKSDDIQALVDDAIDWAHNICYKMRTPEQLNRSDKAQFTPFALFPSPIPRKFYEQALAVQKQGSDRVKTIPKYKMFISKYITGQFYEIQAMSLLYFRISRDFDFLKMAYKDVIQSDRSVRMYMELLEEIKKEGIKQPLSILMQRSDYMITVSTDPQTSEPEYQLRQNYLVFPFKQAKMTVVNNELGIYGYILGNTETGTVLHYEQPGNMLRTKDMQKNEGGVSSGDGVLDSPFLY</sequence>
<dbReference type="Pfam" id="PF03917">
    <property type="entry name" value="GSH_synth_ATP"/>
    <property type="match status" value="3"/>
</dbReference>
<feature type="signal peptide" evidence="1">
    <location>
        <begin position="1"/>
        <end position="22"/>
    </location>
</feature>
<dbReference type="WBParaSite" id="GPLIN_000730100">
    <property type="protein sequence ID" value="GPLIN_000730100"/>
    <property type="gene ID" value="GPLIN_000730100"/>
</dbReference>
<name>A0A183C357_GLOPA</name>
<dbReference type="InterPro" id="IPR014049">
    <property type="entry name" value="Glutathione_synthase_N_euk"/>
</dbReference>
<feature type="chain" id="PRO_5008147001" evidence="1">
    <location>
        <begin position="23"/>
        <end position="278"/>
    </location>
</feature>
<evidence type="ECO:0000313" key="2">
    <source>
        <dbReference type="Proteomes" id="UP000050741"/>
    </source>
</evidence>
<dbReference type="Gene3D" id="1.10.1080.10">
    <property type="entry name" value="Glutathione Synthetase, Chain A, domain 3"/>
    <property type="match status" value="1"/>
</dbReference>
<dbReference type="PANTHER" id="PTHR11130">
    <property type="entry name" value="GLUTATHIONE SYNTHETASE"/>
    <property type="match status" value="1"/>
</dbReference>